<keyword evidence="1" id="KW-0472">Membrane</keyword>
<keyword evidence="1" id="KW-0812">Transmembrane</keyword>
<dbReference type="RefSeq" id="WP_413779708.1">
    <property type="nucleotide sequence ID" value="NZ_JAUOZS010000001.1"/>
</dbReference>
<accession>A0ABU3NWH7</accession>
<feature type="transmembrane region" description="Helical" evidence="1">
    <location>
        <begin position="16"/>
        <end position="36"/>
    </location>
</feature>
<evidence type="ECO:0000313" key="3">
    <source>
        <dbReference type="Proteomes" id="UP001254848"/>
    </source>
</evidence>
<evidence type="ECO:0000256" key="1">
    <source>
        <dbReference type="SAM" id="Phobius"/>
    </source>
</evidence>
<proteinExistence type="predicted"/>
<comment type="caution">
    <text evidence="2">The sequence shown here is derived from an EMBL/GenBank/DDBJ whole genome shotgun (WGS) entry which is preliminary data.</text>
</comment>
<evidence type="ECO:0000313" key="2">
    <source>
        <dbReference type="EMBL" id="MDT8901184.1"/>
    </source>
</evidence>
<protein>
    <submittedName>
        <fullName evidence="2">Uncharacterized protein</fullName>
    </submittedName>
</protein>
<keyword evidence="3" id="KW-1185">Reference proteome</keyword>
<gene>
    <name evidence="2" type="ORF">Q4T40_08035</name>
</gene>
<sequence>MRRRKKYNPFESLETFLIRLAASCVIALVAVQVLVYHDAPRRYLSRVDRLEGDPVTWQTPLVAGRPLVISENAPVASRINMLREHRLIVIRIVQPAAADDVYPVVNGERAGNFKNGEAAVTVYDGDYLEIDASRLPAAGRFVVTVPGGGLIAPLDGLVVEGRGAAVPIGKVKFKH</sequence>
<name>A0ABU3NWH7_9FIRM</name>
<keyword evidence="1" id="KW-1133">Transmembrane helix</keyword>
<organism evidence="2 3">
    <name type="scientific">Anaeroselena agilis</name>
    <dbReference type="NCBI Taxonomy" id="3063788"/>
    <lineage>
        <taxon>Bacteria</taxon>
        <taxon>Bacillati</taxon>
        <taxon>Bacillota</taxon>
        <taxon>Negativicutes</taxon>
        <taxon>Acetonemataceae</taxon>
        <taxon>Anaeroselena</taxon>
    </lineage>
</organism>
<dbReference type="Proteomes" id="UP001254848">
    <property type="component" value="Unassembled WGS sequence"/>
</dbReference>
<dbReference type="EMBL" id="JAUOZS010000001">
    <property type="protein sequence ID" value="MDT8901184.1"/>
    <property type="molecule type" value="Genomic_DNA"/>
</dbReference>
<reference evidence="2 3" key="1">
    <citation type="submission" date="2023-07" db="EMBL/GenBank/DDBJ databases">
        <title>The novel representative of Negativicutes class, Anaeroselena agilis gen. nov. sp. nov.</title>
        <authorList>
            <person name="Prokofeva M.I."/>
            <person name="Elcheninov A.G."/>
            <person name="Klyukina A."/>
            <person name="Kublanov I.V."/>
            <person name="Frolov E.N."/>
            <person name="Podosokorskaya O.A."/>
        </authorList>
    </citation>
    <scope>NUCLEOTIDE SEQUENCE [LARGE SCALE GENOMIC DNA]</scope>
    <source>
        <strain evidence="2 3">4137-cl</strain>
    </source>
</reference>